<name>A0A1I4PBY5_9PROT</name>
<evidence type="ECO:0000256" key="1">
    <source>
        <dbReference type="SAM" id="Phobius"/>
    </source>
</evidence>
<dbReference type="AlphaFoldDB" id="A0A1I4PBY5"/>
<sequence>MEPQDQWLSTAVARIRQPIEALFAWIEEKTGIKCASKVRSYKGLMVHVFGKLAAALFFWNFLRVSS</sequence>
<keyword evidence="1" id="KW-1133">Transmembrane helix</keyword>
<keyword evidence="3" id="KW-1185">Reference proteome</keyword>
<evidence type="ECO:0000313" key="3">
    <source>
        <dbReference type="Proteomes" id="UP000183287"/>
    </source>
</evidence>
<proteinExistence type="predicted"/>
<dbReference type="Proteomes" id="UP000183287">
    <property type="component" value="Unassembled WGS sequence"/>
</dbReference>
<accession>A0A1I4PBY5</accession>
<feature type="transmembrane region" description="Helical" evidence="1">
    <location>
        <begin position="43"/>
        <end position="62"/>
    </location>
</feature>
<reference evidence="3" key="1">
    <citation type="submission" date="2016-10" db="EMBL/GenBank/DDBJ databases">
        <authorList>
            <person name="Varghese N."/>
            <person name="Submissions S."/>
        </authorList>
    </citation>
    <scope>NUCLEOTIDE SEQUENCE [LARGE SCALE GENOMIC DNA]</scope>
    <source>
        <strain evidence="3">Nm44</strain>
    </source>
</reference>
<evidence type="ECO:0008006" key="4">
    <source>
        <dbReference type="Google" id="ProtNLM"/>
    </source>
</evidence>
<protein>
    <recommendedName>
        <fullName evidence="4">Transposase DDE domain-containing protein</fullName>
    </recommendedName>
</protein>
<keyword evidence="1" id="KW-0812">Transmembrane</keyword>
<evidence type="ECO:0000313" key="2">
    <source>
        <dbReference type="EMBL" id="SFM25328.1"/>
    </source>
</evidence>
<dbReference type="EMBL" id="FOUB01000019">
    <property type="protein sequence ID" value="SFM25328.1"/>
    <property type="molecule type" value="Genomic_DNA"/>
</dbReference>
<dbReference type="RefSeq" id="WP_218152048.1">
    <property type="nucleotide sequence ID" value="NZ_FOUB01000019.1"/>
</dbReference>
<gene>
    <name evidence="2" type="ORF">SAMN05421863_101929</name>
</gene>
<keyword evidence="1" id="KW-0472">Membrane</keyword>
<organism evidence="2 3">
    <name type="scientific">Nitrosomonas communis</name>
    <dbReference type="NCBI Taxonomy" id="44574"/>
    <lineage>
        <taxon>Bacteria</taxon>
        <taxon>Pseudomonadati</taxon>
        <taxon>Pseudomonadota</taxon>
        <taxon>Betaproteobacteria</taxon>
        <taxon>Nitrosomonadales</taxon>
        <taxon>Nitrosomonadaceae</taxon>
        <taxon>Nitrosomonas</taxon>
    </lineage>
</organism>